<evidence type="ECO:0008006" key="3">
    <source>
        <dbReference type="Google" id="ProtNLM"/>
    </source>
</evidence>
<dbReference type="Proteomes" id="UP000032352">
    <property type="component" value="Chromosome"/>
</dbReference>
<dbReference type="KEGG" id="tvd:SG34_014735"/>
<organism evidence="1 2">
    <name type="scientific">Thalassomonas viridans</name>
    <dbReference type="NCBI Taxonomy" id="137584"/>
    <lineage>
        <taxon>Bacteria</taxon>
        <taxon>Pseudomonadati</taxon>
        <taxon>Pseudomonadota</taxon>
        <taxon>Gammaproteobacteria</taxon>
        <taxon>Alteromonadales</taxon>
        <taxon>Colwelliaceae</taxon>
        <taxon>Thalassomonas</taxon>
    </lineage>
</organism>
<dbReference type="RefSeq" id="WP_044840148.1">
    <property type="nucleotide sequence ID" value="NZ_CP059733.1"/>
</dbReference>
<dbReference type="Gene3D" id="3.30.470.20">
    <property type="entry name" value="ATP-grasp fold, B domain"/>
    <property type="match status" value="1"/>
</dbReference>
<sequence>MHIVIYKWRTRDDFLLPRLFPEAEIIEAEPRVDDDRILAKARQIAAEHPEEDLYWFFQINLSYWRLWLSHHRETVDALAGLGFSVVNSEVTDIRKRTIQGLNRQLGLVDVEINHIGPDQGKMPVMVKSNYNYGGEFEASLPSELMVALGVKDIHDCQIKGFDSYFKTRLADVEQALWQDEGVMIERYIENKERKFFRFYRCGNHSVLSMIINGNIIKKMLPGLPRKNWFLKFKQGKNHAYQSLIDNASLMLETMGMGFGAVDMVMDNDHKAYIIDVNPTPGWGAEKQDEVIAFLRQGL</sequence>
<accession>A0AAE9Z8D0</accession>
<reference evidence="1 2" key="1">
    <citation type="journal article" date="2015" name="Genome Announc.">
        <title>Draft Genome Sequences of Marine Isolates of Thalassomonas viridans and Thalassomonas actiniarum.</title>
        <authorList>
            <person name="Olonade I."/>
            <person name="van Zyl L.J."/>
            <person name="Trindade M."/>
        </authorList>
    </citation>
    <scope>NUCLEOTIDE SEQUENCE [LARGE SCALE GENOMIC DNA]</scope>
    <source>
        <strain evidence="1 2">XOM25</strain>
    </source>
</reference>
<name>A0AAE9Z8D0_9GAMM</name>
<keyword evidence="2" id="KW-1185">Reference proteome</keyword>
<evidence type="ECO:0000313" key="2">
    <source>
        <dbReference type="Proteomes" id="UP000032352"/>
    </source>
</evidence>
<protein>
    <recommendedName>
        <fullName evidence="3">ATP-grasp domain-containing protein</fullName>
    </recommendedName>
</protein>
<proteinExistence type="predicted"/>
<dbReference type="EMBL" id="CP059733">
    <property type="protein sequence ID" value="WDE08034.1"/>
    <property type="molecule type" value="Genomic_DNA"/>
</dbReference>
<evidence type="ECO:0000313" key="1">
    <source>
        <dbReference type="EMBL" id="WDE08034.1"/>
    </source>
</evidence>
<dbReference type="AlphaFoldDB" id="A0AAE9Z8D0"/>
<gene>
    <name evidence="1" type="ORF">SG34_014735</name>
</gene>
<reference evidence="1 2" key="2">
    <citation type="journal article" date="2022" name="Mar. Drugs">
        <title>Bioassay-Guided Fractionation Leads to the Detection of Cholic Acid Generated by the Rare Thalassomonas sp.</title>
        <authorList>
            <person name="Pheiffer F."/>
            <person name="Schneider Y.K."/>
            <person name="Hansen E.H."/>
            <person name="Andersen J.H."/>
            <person name="Isaksson J."/>
            <person name="Busche T."/>
            <person name="R C."/>
            <person name="Kalinowski J."/>
            <person name="Zyl L.V."/>
            <person name="Trindade M."/>
        </authorList>
    </citation>
    <scope>NUCLEOTIDE SEQUENCE [LARGE SCALE GENOMIC DNA]</scope>
    <source>
        <strain evidence="1 2">XOM25</strain>
    </source>
</reference>
<dbReference type="SUPFAM" id="SSF56059">
    <property type="entry name" value="Glutathione synthetase ATP-binding domain-like"/>
    <property type="match status" value="1"/>
</dbReference>